<evidence type="ECO:0000313" key="3">
    <source>
        <dbReference type="Proteomes" id="UP000756921"/>
    </source>
</evidence>
<protein>
    <submittedName>
        <fullName evidence="2">Uncharacterized protein</fullName>
    </submittedName>
</protein>
<reference evidence="2" key="1">
    <citation type="journal article" date="2020" name="Mol. Plant Microbe Interact.">
        <title>Genome Sequence of the Biocontrol Agent Coniothyrium minitans strain Conio (IMI 134523).</title>
        <authorList>
            <person name="Patel D."/>
            <person name="Shittu T.A."/>
            <person name="Baroncelli R."/>
            <person name="Muthumeenakshi S."/>
            <person name="Osborne T.H."/>
            <person name="Janganan T.K."/>
            <person name="Sreenivasaprasad S."/>
        </authorList>
    </citation>
    <scope>NUCLEOTIDE SEQUENCE</scope>
    <source>
        <strain evidence="2">Conio</strain>
    </source>
</reference>
<keyword evidence="3" id="KW-1185">Reference proteome</keyword>
<gene>
    <name evidence="2" type="ORF">PMIN01_09875</name>
</gene>
<dbReference type="AlphaFoldDB" id="A0A9P6GA36"/>
<dbReference type="Proteomes" id="UP000756921">
    <property type="component" value="Unassembled WGS sequence"/>
</dbReference>
<dbReference type="OrthoDB" id="3797435at2759"/>
<accession>A0A9P6GA36</accession>
<dbReference type="EMBL" id="WJXW01000011">
    <property type="protein sequence ID" value="KAF9731946.1"/>
    <property type="molecule type" value="Genomic_DNA"/>
</dbReference>
<comment type="caution">
    <text evidence="2">The sequence shown here is derived from an EMBL/GenBank/DDBJ whole genome shotgun (WGS) entry which is preliminary data.</text>
</comment>
<feature type="compositionally biased region" description="Acidic residues" evidence="1">
    <location>
        <begin position="183"/>
        <end position="193"/>
    </location>
</feature>
<evidence type="ECO:0000256" key="1">
    <source>
        <dbReference type="SAM" id="MobiDB-lite"/>
    </source>
</evidence>
<proteinExistence type="predicted"/>
<name>A0A9P6GA36_9PLEO</name>
<sequence>MANPSGNPEPMPNLSSACPCGIINIPAVLESYVLLHSSDEDMHHHLRTWLATAYLDGNTKLSSMSEPLGRRIRSVEDLGMLVCAYSHARGLKRPRTNTMQHSLYFYGQGPSREEALAAGKYMQQWIKQQREMAKTKPVKKQVVEAGVGDEGEQVVETPRAGRLLPDIKEETVESIQDVKKEGTEEEADGWTLA</sequence>
<evidence type="ECO:0000313" key="2">
    <source>
        <dbReference type="EMBL" id="KAF9731946.1"/>
    </source>
</evidence>
<organism evidence="2 3">
    <name type="scientific">Paraphaeosphaeria minitans</name>
    <dbReference type="NCBI Taxonomy" id="565426"/>
    <lineage>
        <taxon>Eukaryota</taxon>
        <taxon>Fungi</taxon>
        <taxon>Dikarya</taxon>
        <taxon>Ascomycota</taxon>
        <taxon>Pezizomycotina</taxon>
        <taxon>Dothideomycetes</taxon>
        <taxon>Pleosporomycetidae</taxon>
        <taxon>Pleosporales</taxon>
        <taxon>Massarineae</taxon>
        <taxon>Didymosphaeriaceae</taxon>
        <taxon>Paraphaeosphaeria</taxon>
    </lineage>
</organism>
<feature type="region of interest" description="Disordered" evidence="1">
    <location>
        <begin position="143"/>
        <end position="193"/>
    </location>
</feature>
<feature type="compositionally biased region" description="Basic and acidic residues" evidence="1">
    <location>
        <begin position="165"/>
        <end position="182"/>
    </location>
</feature>